<accession>A0A1J5QTH7</accession>
<dbReference type="EMBL" id="MLJW01000450">
    <property type="protein sequence ID" value="OIQ86934.1"/>
    <property type="molecule type" value="Genomic_DNA"/>
</dbReference>
<gene>
    <name evidence="1" type="ORF">GALL_311930</name>
</gene>
<organism evidence="1">
    <name type="scientific">mine drainage metagenome</name>
    <dbReference type="NCBI Taxonomy" id="410659"/>
    <lineage>
        <taxon>unclassified sequences</taxon>
        <taxon>metagenomes</taxon>
        <taxon>ecological metagenomes</taxon>
    </lineage>
</organism>
<proteinExistence type="predicted"/>
<name>A0A1J5QTH7_9ZZZZ</name>
<sequence length="215" mass="24393">MGWGDRGGIATAIEILPDDRRNKRLSSEHLVHEDFEVMPFSLVNSDPDRAVLGQQLPQQHQARIHHRQPLAVLQLVVVVLERALGVVRRVDEDAFHLACIERNQRLERQQVVALDQQVVGGIAIGLFLVEQVIRHVARRFLGLVLVDPIEEWHFFLVCVLGEVIVRDATRYEWIVQSNTVFWRPTSEIGLHNPTTAQARGAVPHAQKTRRKAGSL</sequence>
<evidence type="ECO:0000313" key="1">
    <source>
        <dbReference type="EMBL" id="OIQ86934.1"/>
    </source>
</evidence>
<comment type="caution">
    <text evidence="1">The sequence shown here is derived from an EMBL/GenBank/DDBJ whole genome shotgun (WGS) entry which is preliminary data.</text>
</comment>
<dbReference type="AlphaFoldDB" id="A0A1J5QTH7"/>
<reference evidence="1" key="1">
    <citation type="submission" date="2016-10" db="EMBL/GenBank/DDBJ databases">
        <title>Sequence of Gallionella enrichment culture.</title>
        <authorList>
            <person name="Poehlein A."/>
            <person name="Muehling M."/>
            <person name="Daniel R."/>
        </authorList>
    </citation>
    <scope>NUCLEOTIDE SEQUENCE</scope>
</reference>
<protein>
    <submittedName>
        <fullName evidence="1">Uncharacterized protein</fullName>
    </submittedName>
</protein>